<reference evidence="1 2" key="1">
    <citation type="submission" date="2019-10" db="EMBL/GenBank/DDBJ databases">
        <title>Poseidonibacter ostreae sp. nov., isolated from the gut of the Ostrea denselamellosa.</title>
        <authorList>
            <person name="Choi A."/>
        </authorList>
    </citation>
    <scope>NUCLEOTIDE SEQUENCE [LARGE SCALE GENOMIC DNA]</scope>
    <source>
        <strain evidence="1 2">SJOD-M-5</strain>
    </source>
</reference>
<evidence type="ECO:0000313" key="1">
    <source>
        <dbReference type="EMBL" id="KAB7888956.1"/>
    </source>
</evidence>
<protein>
    <submittedName>
        <fullName evidence="1">Uncharacterized protein</fullName>
    </submittedName>
</protein>
<gene>
    <name evidence="1" type="ORF">GBG18_12040</name>
</gene>
<proteinExistence type="predicted"/>
<dbReference type="Proteomes" id="UP000461010">
    <property type="component" value="Unassembled WGS sequence"/>
</dbReference>
<evidence type="ECO:0000313" key="2">
    <source>
        <dbReference type="Proteomes" id="UP000461010"/>
    </source>
</evidence>
<dbReference type="RefSeq" id="WP_152191387.1">
    <property type="nucleotide sequence ID" value="NZ_WFKJ01000042.1"/>
</dbReference>
<keyword evidence="2" id="KW-1185">Reference proteome</keyword>
<organism evidence="1 2">
    <name type="scientific">Poseidonibacter ostreae</name>
    <dbReference type="NCBI Taxonomy" id="2654171"/>
    <lineage>
        <taxon>Bacteria</taxon>
        <taxon>Pseudomonadati</taxon>
        <taxon>Campylobacterota</taxon>
        <taxon>Epsilonproteobacteria</taxon>
        <taxon>Campylobacterales</taxon>
        <taxon>Arcobacteraceae</taxon>
        <taxon>Poseidonibacter</taxon>
    </lineage>
</organism>
<accession>A0ABQ6VIV9</accession>
<sequence length="101" mass="11702">MDSKKRIGNKYVKDISIMNINKNTKTQIVWSITKFISSFLWCSTKFVVKNTPTALGMAWEVKKEISNAIADEIQELRKEQKQIALEEKILQLNVTKRNDAK</sequence>
<dbReference type="EMBL" id="WFKJ01000042">
    <property type="protein sequence ID" value="KAB7888956.1"/>
    <property type="molecule type" value="Genomic_DNA"/>
</dbReference>
<comment type="caution">
    <text evidence="1">The sequence shown here is derived from an EMBL/GenBank/DDBJ whole genome shotgun (WGS) entry which is preliminary data.</text>
</comment>
<name>A0ABQ6VIV9_9BACT</name>